<dbReference type="AlphaFoldDB" id="A0AAW2YNM9"/>
<name>A0AAW2YNM9_9EUKA</name>
<keyword evidence="2" id="KW-1185">Reference proteome</keyword>
<protein>
    <submittedName>
        <fullName evidence="1">Developmentally-regulated protein</fullName>
    </submittedName>
</protein>
<dbReference type="EMBL" id="JAOPGA020000489">
    <property type="protein sequence ID" value="KAL0478983.1"/>
    <property type="molecule type" value="Genomic_DNA"/>
</dbReference>
<organism evidence="1 2">
    <name type="scientific">Acrasis kona</name>
    <dbReference type="NCBI Taxonomy" id="1008807"/>
    <lineage>
        <taxon>Eukaryota</taxon>
        <taxon>Discoba</taxon>
        <taxon>Heterolobosea</taxon>
        <taxon>Tetramitia</taxon>
        <taxon>Eutetramitia</taxon>
        <taxon>Acrasidae</taxon>
        <taxon>Acrasis</taxon>
    </lineage>
</organism>
<accession>A0AAW2YNM9</accession>
<comment type="caution">
    <text evidence="1">The sequence shown here is derived from an EMBL/GenBank/DDBJ whole genome shotgun (WGS) entry which is preliminary data.</text>
</comment>
<evidence type="ECO:0000313" key="1">
    <source>
        <dbReference type="EMBL" id="KAL0478983.1"/>
    </source>
</evidence>
<reference evidence="1 2" key="1">
    <citation type="submission" date="2024-03" db="EMBL/GenBank/DDBJ databases">
        <title>The Acrasis kona genome and developmental transcriptomes reveal deep origins of eukaryotic multicellular pathways.</title>
        <authorList>
            <person name="Sheikh S."/>
            <person name="Fu C.-J."/>
            <person name="Brown M.W."/>
            <person name="Baldauf S.L."/>
        </authorList>
    </citation>
    <scope>NUCLEOTIDE SEQUENCE [LARGE SCALE GENOMIC DNA]</scope>
    <source>
        <strain evidence="1 2">ATCC MYA-3509</strain>
    </source>
</reference>
<gene>
    <name evidence="1" type="ORF">AKO1_007872</name>
</gene>
<proteinExistence type="predicted"/>
<dbReference type="Proteomes" id="UP001431209">
    <property type="component" value="Unassembled WGS sequence"/>
</dbReference>
<sequence>MEYVNEDPYLLSEGRKQYILNTSGSLLNHFYIKPNEGLLDCDKKNIKQLEQNLAYRIMNDPSNLEQHFDRDTILNAYTSNTHPTSIFSRREGVRLLTFVKQNKLRSNPQINCPQPPNANGKAVSDQLASIITREYCREKQNPLLLLQEE</sequence>
<evidence type="ECO:0000313" key="2">
    <source>
        <dbReference type="Proteomes" id="UP001431209"/>
    </source>
</evidence>